<accession>A0A8X8CCH5</accession>
<proteinExistence type="predicted"/>
<name>A0A8X8CCH5_POPTO</name>
<dbReference type="Proteomes" id="UP000886885">
    <property type="component" value="Chromosome 10D"/>
</dbReference>
<organism evidence="1 2">
    <name type="scientific">Populus tomentosa</name>
    <name type="common">Chinese white poplar</name>
    <dbReference type="NCBI Taxonomy" id="118781"/>
    <lineage>
        <taxon>Eukaryota</taxon>
        <taxon>Viridiplantae</taxon>
        <taxon>Streptophyta</taxon>
        <taxon>Embryophyta</taxon>
        <taxon>Tracheophyta</taxon>
        <taxon>Spermatophyta</taxon>
        <taxon>Magnoliopsida</taxon>
        <taxon>eudicotyledons</taxon>
        <taxon>Gunneridae</taxon>
        <taxon>Pentapetalae</taxon>
        <taxon>rosids</taxon>
        <taxon>fabids</taxon>
        <taxon>Malpighiales</taxon>
        <taxon>Salicaceae</taxon>
        <taxon>Saliceae</taxon>
        <taxon>Populus</taxon>
    </lineage>
</organism>
<sequence length="74" mass="8548">METYIRGWRAAMVNEEWYYSYACAVAMGRREIQQRQLRRGGISRGGEEVVTLGDGLMICNGSRLEIGLWWPFVC</sequence>
<keyword evidence="2" id="KW-1185">Reference proteome</keyword>
<comment type="caution">
    <text evidence="1">The sequence shown here is derived from an EMBL/GenBank/DDBJ whole genome shotgun (WGS) entry which is preliminary data.</text>
</comment>
<gene>
    <name evidence="1" type="ORF">POTOM_037357</name>
</gene>
<evidence type="ECO:0000313" key="1">
    <source>
        <dbReference type="EMBL" id="KAG6757056.1"/>
    </source>
</evidence>
<dbReference type="AlphaFoldDB" id="A0A8X8CCH5"/>
<dbReference type="EMBL" id="JAAWWB010000020">
    <property type="protein sequence ID" value="KAG6757056.1"/>
    <property type="molecule type" value="Genomic_DNA"/>
</dbReference>
<reference evidence="1" key="1">
    <citation type="journal article" date="2020" name="bioRxiv">
        <title>Hybrid origin of Populus tomentosa Carr. identified through genome sequencing and phylogenomic analysis.</title>
        <authorList>
            <person name="An X."/>
            <person name="Gao K."/>
            <person name="Chen Z."/>
            <person name="Li J."/>
            <person name="Yang X."/>
            <person name="Yang X."/>
            <person name="Zhou J."/>
            <person name="Guo T."/>
            <person name="Zhao T."/>
            <person name="Huang S."/>
            <person name="Miao D."/>
            <person name="Khan W.U."/>
            <person name="Rao P."/>
            <person name="Ye M."/>
            <person name="Lei B."/>
            <person name="Liao W."/>
            <person name="Wang J."/>
            <person name="Ji L."/>
            <person name="Li Y."/>
            <person name="Guo B."/>
            <person name="Mustafa N.S."/>
            <person name="Li S."/>
            <person name="Yun Q."/>
            <person name="Keller S.R."/>
            <person name="Mao J."/>
            <person name="Zhang R."/>
            <person name="Strauss S.H."/>
        </authorList>
    </citation>
    <scope>NUCLEOTIDE SEQUENCE</scope>
    <source>
        <strain evidence="1">GM15</strain>
        <tissue evidence="1">Leaf</tissue>
    </source>
</reference>
<evidence type="ECO:0000313" key="2">
    <source>
        <dbReference type="Proteomes" id="UP000886885"/>
    </source>
</evidence>
<protein>
    <submittedName>
        <fullName evidence="1">Uncharacterized protein</fullName>
    </submittedName>
</protein>